<evidence type="ECO:0000256" key="7">
    <source>
        <dbReference type="ARBA" id="ARBA00023242"/>
    </source>
</evidence>
<keyword evidence="7" id="KW-0539">Nucleus</keyword>
<dbReference type="Gene3D" id="3.30.160.60">
    <property type="entry name" value="Classic Zinc Finger"/>
    <property type="match status" value="4"/>
</dbReference>
<comment type="subcellular location">
    <subcellularLocation>
        <location evidence="1">Nucleus</location>
    </subcellularLocation>
</comment>
<dbReference type="PROSITE" id="PS50950">
    <property type="entry name" value="ZF_THAP"/>
    <property type="match status" value="1"/>
</dbReference>
<gene>
    <name evidence="13" type="primary">HaOG215314</name>
    <name evidence="13" type="ORF">B5X24_HaOG215314</name>
</gene>
<dbReference type="GO" id="GO:0003700">
    <property type="term" value="F:DNA-binding transcription factor activity"/>
    <property type="evidence" value="ECO:0007669"/>
    <property type="project" value="TreeGrafter"/>
</dbReference>
<dbReference type="GO" id="GO:0005634">
    <property type="term" value="C:nucleus"/>
    <property type="evidence" value="ECO:0007669"/>
    <property type="project" value="UniProtKB-SubCell"/>
</dbReference>
<dbReference type="Gene3D" id="6.20.210.20">
    <property type="entry name" value="THAP domain"/>
    <property type="match status" value="1"/>
</dbReference>
<dbReference type="SUPFAM" id="SSF57716">
    <property type="entry name" value="Glucocorticoid receptor-like (DNA-binding domain)"/>
    <property type="match status" value="1"/>
</dbReference>
<evidence type="ECO:0000256" key="9">
    <source>
        <dbReference type="PROSITE-ProRule" id="PRU00309"/>
    </source>
</evidence>
<dbReference type="InterPro" id="IPR038441">
    <property type="entry name" value="THAP_Znf_sf"/>
</dbReference>
<dbReference type="InterPro" id="IPR050589">
    <property type="entry name" value="Ikaros_C2H2-ZF"/>
</dbReference>
<evidence type="ECO:0000256" key="3">
    <source>
        <dbReference type="ARBA" id="ARBA00022737"/>
    </source>
</evidence>
<dbReference type="GO" id="GO:0000978">
    <property type="term" value="F:RNA polymerase II cis-regulatory region sequence-specific DNA binding"/>
    <property type="evidence" value="ECO:0007669"/>
    <property type="project" value="TreeGrafter"/>
</dbReference>
<keyword evidence="3" id="KW-0677">Repeat</keyword>
<dbReference type="InterPro" id="IPR013087">
    <property type="entry name" value="Znf_C2H2_type"/>
</dbReference>
<accession>A0A2W1BCB5</accession>
<proteinExistence type="predicted"/>
<dbReference type="GO" id="GO:0006357">
    <property type="term" value="P:regulation of transcription by RNA polymerase II"/>
    <property type="evidence" value="ECO:0007669"/>
    <property type="project" value="TreeGrafter"/>
</dbReference>
<evidence type="ECO:0000313" key="14">
    <source>
        <dbReference type="Proteomes" id="UP000249218"/>
    </source>
</evidence>
<feature type="region of interest" description="Disordered" evidence="10">
    <location>
        <begin position="334"/>
        <end position="359"/>
    </location>
</feature>
<evidence type="ECO:0000256" key="2">
    <source>
        <dbReference type="ARBA" id="ARBA00022723"/>
    </source>
</evidence>
<feature type="domain" description="C2H2-type" evidence="11">
    <location>
        <begin position="482"/>
        <end position="508"/>
    </location>
</feature>
<dbReference type="AlphaFoldDB" id="A0A2W1BCB5"/>
<dbReference type="SMART" id="SM00868">
    <property type="entry name" value="zf-AD"/>
    <property type="match status" value="1"/>
</dbReference>
<feature type="domain" description="C2H2-type" evidence="11">
    <location>
        <begin position="399"/>
        <end position="422"/>
    </location>
</feature>
<dbReference type="Proteomes" id="UP000249218">
    <property type="component" value="Unassembled WGS sequence"/>
</dbReference>
<sequence>MKCCVPDCGYIGRVRSFDTNRQKNTLHSFPKDPKHREAWLEALAIPNFEPNSKSFICSQHFLDKDIHVTKNGHKRLKNGAVPIIHDSDAPADSRICKLCLTLDAKMYQLSNQKLHIMYRDIMGTPPNKGVSNKLPMGICYVCAAKLQAASAFRCKALISDALLKEHYLTHDHLTVSDVRTLYKKHPDLKSQLSSKEVFKFNSTNIVDLIPQPFVKTENNITQVEIEISNLDQNNVKDESNMNLSVKSEINLLSLNDESITFDEDNFDGPSKIDFFDNIVFVKSQNESESQIIDEKSEFSKSVESDFDFENDRQMNDGNTPNVVVDVASGIKKKKKVGSKVKKTEDDEPVKRGRKRKKPYVRPSKAIDENVFSVTNLDHEKLKKEVLNRQYSHKYKQSSHKCTVCFKWFPSQDKLERHAFKHSELSGPLACEICFVRIKSPRHMRAHMKHQHSEEFTCKLCPLVTRNRNVALGHMKYHAGDKYSCPRCSMEFEKQTTYLNHLRLKHMSDCVCEFCGYTFINKKGVTTHKLLRHRFANDGEEFKGPYCEVCEVQFLNQKAYDRHLRLSSKHVMSENDPNRLSNDPSIKSRRIAAQYSRAVRRPMIRRREPNEAPDNGPITCEQCGLVIPGYRLYAAHFRRRHPGLTRAQYAPAATPYMCEQCGKMFNIHTGLRPFKCDACEKAFRTSGELRAHVDHVHLKKPRPKRVRRRNKCQLPSAEY</sequence>
<feature type="domain" description="C2H2-type" evidence="11">
    <location>
        <begin position="673"/>
        <end position="701"/>
    </location>
</feature>
<dbReference type="OrthoDB" id="654211at2759"/>
<dbReference type="SUPFAM" id="SSF57667">
    <property type="entry name" value="beta-beta-alpha zinc fingers"/>
    <property type="match status" value="1"/>
</dbReference>
<dbReference type="SMART" id="SM00355">
    <property type="entry name" value="ZnF_C2H2"/>
    <property type="match status" value="8"/>
</dbReference>
<dbReference type="SMART" id="SM00692">
    <property type="entry name" value="DM3"/>
    <property type="match status" value="1"/>
</dbReference>
<keyword evidence="6 9" id="KW-0238">DNA-binding</keyword>
<dbReference type="FunFam" id="3.30.160.60:FF:000624">
    <property type="entry name" value="zinc finger protein 697"/>
    <property type="match status" value="1"/>
</dbReference>
<feature type="domain" description="THAP-type" evidence="12">
    <location>
        <begin position="1"/>
        <end position="85"/>
    </location>
</feature>
<dbReference type="PROSITE" id="PS50157">
    <property type="entry name" value="ZINC_FINGER_C2H2_2"/>
    <property type="match status" value="3"/>
</dbReference>
<dbReference type="Pfam" id="PF05485">
    <property type="entry name" value="THAP"/>
    <property type="match status" value="1"/>
</dbReference>
<evidence type="ECO:0000256" key="4">
    <source>
        <dbReference type="ARBA" id="ARBA00022771"/>
    </source>
</evidence>
<dbReference type="EMBL" id="KZ150504">
    <property type="protein sequence ID" value="PZC70656.1"/>
    <property type="molecule type" value="Genomic_DNA"/>
</dbReference>
<evidence type="ECO:0000256" key="8">
    <source>
        <dbReference type="PROSITE-ProRule" id="PRU00042"/>
    </source>
</evidence>
<feature type="compositionally biased region" description="Basic and acidic residues" evidence="10">
    <location>
        <begin position="341"/>
        <end position="350"/>
    </location>
</feature>
<keyword evidence="2" id="KW-0479">Metal-binding</keyword>
<feature type="compositionally biased region" description="Basic residues" evidence="10">
    <location>
        <begin position="698"/>
        <end position="710"/>
    </location>
</feature>
<dbReference type="SMART" id="SM00980">
    <property type="entry name" value="THAP"/>
    <property type="match status" value="1"/>
</dbReference>
<dbReference type="PROSITE" id="PS00028">
    <property type="entry name" value="ZINC_FINGER_C2H2_1"/>
    <property type="match status" value="5"/>
</dbReference>
<dbReference type="PANTHER" id="PTHR24404">
    <property type="entry name" value="ZINC FINGER PROTEIN"/>
    <property type="match status" value="1"/>
</dbReference>
<reference evidence="13 14" key="1">
    <citation type="journal article" date="2017" name="BMC Biol.">
        <title>Genomic innovations, transcriptional plasticity and gene loss underlying the evolution and divergence of two highly polyphagous and invasive Helicoverpa pest species.</title>
        <authorList>
            <person name="Pearce S.L."/>
            <person name="Clarke D.F."/>
            <person name="East P.D."/>
            <person name="Elfekih S."/>
            <person name="Gordon K.H."/>
            <person name="Jermiin L.S."/>
            <person name="McGaughran A."/>
            <person name="Oakeshott J.G."/>
            <person name="Papanikolaou A."/>
            <person name="Perera O.P."/>
            <person name="Rane R.V."/>
            <person name="Richards S."/>
            <person name="Tay W.T."/>
            <person name="Walsh T.K."/>
            <person name="Anderson A."/>
            <person name="Anderson C.J."/>
            <person name="Asgari S."/>
            <person name="Board P.G."/>
            <person name="Bretschneider A."/>
            <person name="Campbell P.M."/>
            <person name="Chertemps T."/>
            <person name="Christeller J.T."/>
            <person name="Coppin C.W."/>
            <person name="Downes S.J."/>
            <person name="Duan G."/>
            <person name="Farnsworth C.A."/>
            <person name="Good R.T."/>
            <person name="Han L.B."/>
            <person name="Han Y.C."/>
            <person name="Hatje K."/>
            <person name="Horne I."/>
            <person name="Huang Y.P."/>
            <person name="Hughes D.S."/>
            <person name="Jacquin-Joly E."/>
            <person name="James W."/>
            <person name="Jhangiani S."/>
            <person name="Kollmar M."/>
            <person name="Kuwar S.S."/>
            <person name="Li S."/>
            <person name="Liu N.Y."/>
            <person name="Maibeche M.T."/>
            <person name="Miller J.R."/>
            <person name="Montagne N."/>
            <person name="Perry T."/>
            <person name="Qu J."/>
            <person name="Song S.V."/>
            <person name="Sutton G.G."/>
            <person name="Vogel H."/>
            <person name="Walenz B.P."/>
            <person name="Xu W."/>
            <person name="Zhang H.J."/>
            <person name="Zou Z."/>
            <person name="Batterham P."/>
            <person name="Edwards O.R."/>
            <person name="Feyereisen R."/>
            <person name="Gibbs R.A."/>
            <person name="Heckel D.G."/>
            <person name="McGrath A."/>
            <person name="Robin C."/>
            <person name="Scherer S.E."/>
            <person name="Worley K.C."/>
            <person name="Wu Y.D."/>
        </authorList>
    </citation>
    <scope>NUCLEOTIDE SEQUENCE [LARGE SCALE GENOMIC DNA]</scope>
    <source>
        <strain evidence="13">Harm_GR_Male_#8</strain>
        <tissue evidence="13">Whole organism</tissue>
    </source>
</reference>
<evidence type="ECO:0000259" key="11">
    <source>
        <dbReference type="PROSITE" id="PS50157"/>
    </source>
</evidence>
<dbReference type="InterPro" id="IPR006612">
    <property type="entry name" value="THAP_Znf"/>
</dbReference>
<keyword evidence="4 8" id="KW-0863">Zinc-finger</keyword>
<protein>
    <submittedName>
        <fullName evidence="13">Uncharacterized protein</fullName>
    </submittedName>
</protein>
<keyword evidence="14" id="KW-1185">Reference proteome</keyword>
<evidence type="ECO:0000313" key="13">
    <source>
        <dbReference type="EMBL" id="PZC70656.1"/>
    </source>
</evidence>
<name>A0A2W1BCB5_HELAM</name>
<evidence type="ECO:0000256" key="6">
    <source>
        <dbReference type="ARBA" id="ARBA00023125"/>
    </source>
</evidence>
<dbReference type="GO" id="GO:0008270">
    <property type="term" value="F:zinc ion binding"/>
    <property type="evidence" value="ECO:0007669"/>
    <property type="project" value="UniProtKB-KW"/>
</dbReference>
<dbReference type="InterPro" id="IPR012934">
    <property type="entry name" value="Znf_AD"/>
</dbReference>
<organism evidence="13 14">
    <name type="scientific">Helicoverpa armigera</name>
    <name type="common">Cotton bollworm</name>
    <name type="synonym">Heliothis armigera</name>
    <dbReference type="NCBI Taxonomy" id="29058"/>
    <lineage>
        <taxon>Eukaryota</taxon>
        <taxon>Metazoa</taxon>
        <taxon>Ecdysozoa</taxon>
        <taxon>Arthropoda</taxon>
        <taxon>Hexapoda</taxon>
        <taxon>Insecta</taxon>
        <taxon>Pterygota</taxon>
        <taxon>Neoptera</taxon>
        <taxon>Endopterygota</taxon>
        <taxon>Lepidoptera</taxon>
        <taxon>Glossata</taxon>
        <taxon>Ditrysia</taxon>
        <taxon>Noctuoidea</taxon>
        <taxon>Noctuidae</taxon>
        <taxon>Heliothinae</taxon>
        <taxon>Helicoverpa</taxon>
    </lineage>
</organism>
<evidence type="ECO:0000256" key="10">
    <source>
        <dbReference type="SAM" id="MobiDB-lite"/>
    </source>
</evidence>
<dbReference type="InterPro" id="IPR036236">
    <property type="entry name" value="Znf_C2H2_sf"/>
</dbReference>
<feature type="region of interest" description="Disordered" evidence="10">
    <location>
        <begin position="698"/>
        <end position="718"/>
    </location>
</feature>
<dbReference type="Pfam" id="PF00096">
    <property type="entry name" value="zf-C2H2"/>
    <property type="match status" value="1"/>
</dbReference>
<dbReference type="Pfam" id="PF12874">
    <property type="entry name" value="zf-met"/>
    <property type="match status" value="1"/>
</dbReference>
<evidence type="ECO:0000256" key="1">
    <source>
        <dbReference type="ARBA" id="ARBA00004123"/>
    </source>
</evidence>
<dbReference type="PANTHER" id="PTHR24404:SF114">
    <property type="entry name" value="KLUMPFUSS, ISOFORM B-RELATED"/>
    <property type="match status" value="1"/>
</dbReference>
<evidence type="ECO:0000259" key="12">
    <source>
        <dbReference type="PROSITE" id="PS50950"/>
    </source>
</evidence>
<evidence type="ECO:0000256" key="5">
    <source>
        <dbReference type="ARBA" id="ARBA00022833"/>
    </source>
</evidence>
<keyword evidence="5" id="KW-0862">Zinc</keyword>